<sequence>MNKVTNLIKFAKDNERIWIQLNEEFFDINILCAVYISSKVRFCSESLFQSTIRISTHGFISSYNKAVHFSWGTNVFMQSQEVTTFERAKRLCSHWITMNKAIEKYN</sequence>
<dbReference type="Proteomes" id="UP001165962">
    <property type="component" value="Unassembled WGS sequence"/>
</dbReference>
<accession>A0ABX0JGB3</accession>
<keyword evidence="2" id="KW-1185">Reference proteome</keyword>
<name>A0ABX0JGB3_9BACL</name>
<dbReference type="RefSeq" id="WP_166153191.1">
    <property type="nucleotide sequence ID" value="NZ_JAAOIW010000010.1"/>
</dbReference>
<comment type="caution">
    <text evidence="1">The sequence shown here is derived from an EMBL/GenBank/DDBJ whole genome shotgun (WGS) entry which is preliminary data.</text>
</comment>
<reference evidence="1" key="1">
    <citation type="submission" date="2020-03" db="EMBL/GenBank/DDBJ databases">
        <title>Draft sequencing of Paenibacilllus sp. S3N08.</title>
        <authorList>
            <person name="Kim D.-U."/>
        </authorList>
    </citation>
    <scope>NUCLEOTIDE SEQUENCE</scope>
    <source>
        <strain evidence="1">S3N08</strain>
    </source>
</reference>
<proteinExistence type="predicted"/>
<gene>
    <name evidence="1" type="ORF">G9U52_23980</name>
</gene>
<protein>
    <submittedName>
        <fullName evidence="1">Uncharacterized protein</fullName>
    </submittedName>
</protein>
<evidence type="ECO:0000313" key="1">
    <source>
        <dbReference type="EMBL" id="NHN32876.1"/>
    </source>
</evidence>
<organism evidence="1 2">
    <name type="scientific">Paenibacillus agricola</name>
    <dbReference type="NCBI Taxonomy" id="2716264"/>
    <lineage>
        <taxon>Bacteria</taxon>
        <taxon>Bacillati</taxon>
        <taxon>Bacillota</taxon>
        <taxon>Bacilli</taxon>
        <taxon>Bacillales</taxon>
        <taxon>Paenibacillaceae</taxon>
        <taxon>Paenibacillus</taxon>
    </lineage>
</organism>
<dbReference type="EMBL" id="JAAOIW010000010">
    <property type="protein sequence ID" value="NHN32876.1"/>
    <property type="molecule type" value="Genomic_DNA"/>
</dbReference>
<evidence type="ECO:0000313" key="2">
    <source>
        <dbReference type="Proteomes" id="UP001165962"/>
    </source>
</evidence>